<evidence type="ECO:0000256" key="1">
    <source>
        <dbReference type="SAM" id="Phobius"/>
    </source>
</evidence>
<dbReference type="EMBL" id="CADCVQ010000168">
    <property type="protein sequence ID" value="CAA9531120.1"/>
    <property type="molecule type" value="Genomic_DNA"/>
</dbReference>
<feature type="transmembrane region" description="Helical" evidence="1">
    <location>
        <begin position="127"/>
        <end position="146"/>
    </location>
</feature>
<keyword evidence="1" id="KW-1133">Transmembrane helix</keyword>
<feature type="transmembrane region" description="Helical" evidence="1">
    <location>
        <begin position="21"/>
        <end position="39"/>
    </location>
</feature>
<name>A0A6J4TSM2_9ACTN</name>
<feature type="transmembrane region" description="Helical" evidence="1">
    <location>
        <begin position="59"/>
        <end position="82"/>
    </location>
</feature>
<evidence type="ECO:0000313" key="2">
    <source>
        <dbReference type="EMBL" id="CAA9531120.1"/>
    </source>
</evidence>
<gene>
    <name evidence="2" type="ORF">AVDCRST_MAG67-4167</name>
</gene>
<accession>A0A6J4TSM2</accession>
<feature type="transmembrane region" description="Helical" evidence="1">
    <location>
        <begin position="94"/>
        <end position="115"/>
    </location>
</feature>
<keyword evidence="1" id="KW-0472">Membrane</keyword>
<dbReference type="AlphaFoldDB" id="A0A6J4TSM2"/>
<feature type="non-terminal residue" evidence="2">
    <location>
        <position position="167"/>
    </location>
</feature>
<protein>
    <submittedName>
        <fullName evidence="2">Uncharacterized protein</fullName>
    </submittedName>
</protein>
<keyword evidence="1" id="KW-0812">Transmembrane</keyword>
<proteinExistence type="predicted"/>
<organism evidence="2">
    <name type="scientific">uncultured Solirubrobacteraceae bacterium</name>
    <dbReference type="NCBI Taxonomy" id="1162706"/>
    <lineage>
        <taxon>Bacteria</taxon>
        <taxon>Bacillati</taxon>
        <taxon>Actinomycetota</taxon>
        <taxon>Thermoleophilia</taxon>
        <taxon>Solirubrobacterales</taxon>
        <taxon>Solirubrobacteraceae</taxon>
        <taxon>environmental samples</taxon>
    </lineage>
</organism>
<sequence length="167" mass="17440">MAADGVKKLRAAYGALDRDQRFAAGAAIGLLLAMFLPWYEKNVVITGTRSFASDTISAFGAVSFVEAAIFLVAAGVLALLLARADKRPFHLPGGDGTVVFGAGLWATALIFYRVFDRPDVSGEGGTVGIQWGFFVAFVAAGALAFAGQRIRAAHRPEPALPAAQPDG</sequence>
<reference evidence="2" key="1">
    <citation type="submission" date="2020-02" db="EMBL/GenBank/DDBJ databases">
        <authorList>
            <person name="Meier V. D."/>
        </authorList>
    </citation>
    <scope>NUCLEOTIDE SEQUENCE</scope>
    <source>
        <strain evidence="2">AVDCRST_MAG67</strain>
    </source>
</reference>